<gene>
    <name evidence="2" type="ORF">M3P09_17090</name>
</gene>
<protein>
    <submittedName>
        <fullName evidence="2">Uncharacterized protein</fullName>
    </submittedName>
</protein>
<evidence type="ECO:0000313" key="2">
    <source>
        <dbReference type="EMBL" id="MCL6296724.1"/>
    </source>
</evidence>
<feature type="transmembrane region" description="Helical" evidence="1">
    <location>
        <begin position="6"/>
        <end position="26"/>
    </location>
</feature>
<keyword evidence="1" id="KW-0812">Transmembrane</keyword>
<dbReference type="RefSeq" id="WP_249974044.1">
    <property type="nucleotide sequence ID" value="NZ_JAMFLZ010000013.1"/>
</dbReference>
<dbReference type="Proteomes" id="UP001165381">
    <property type="component" value="Unassembled WGS sequence"/>
</dbReference>
<evidence type="ECO:0000256" key="1">
    <source>
        <dbReference type="SAM" id="Phobius"/>
    </source>
</evidence>
<name>A0ABT0QIM9_9FLAO</name>
<evidence type="ECO:0000313" key="3">
    <source>
        <dbReference type="Proteomes" id="UP001165381"/>
    </source>
</evidence>
<keyword evidence="1" id="KW-1133">Transmembrane helix</keyword>
<keyword evidence="1" id="KW-0472">Membrane</keyword>
<accession>A0ABT0QIM9</accession>
<proteinExistence type="predicted"/>
<keyword evidence="3" id="KW-1185">Reference proteome</keyword>
<comment type="caution">
    <text evidence="2">The sequence shown here is derived from an EMBL/GenBank/DDBJ whole genome shotgun (WGS) entry which is preliminary data.</text>
</comment>
<organism evidence="2 3">
    <name type="scientific">Jejuia spongiicola</name>
    <dbReference type="NCBI Taxonomy" id="2942207"/>
    <lineage>
        <taxon>Bacteria</taxon>
        <taxon>Pseudomonadati</taxon>
        <taxon>Bacteroidota</taxon>
        <taxon>Flavobacteriia</taxon>
        <taxon>Flavobacteriales</taxon>
        <taxon>Flavobacteriaceae</taxon>
        <taxon>Jejuia</taxon>
    </lineage>
</organism>
<dbReference type="EMBL" id="JAMFLZ010000013">
    <property type="protein sequence ID" value="MCL6296724.1"/>
    <property type="molecule type" value="Genomic_DNA"/>
</dbReference>
<sequence length="124" mass="14625">MEPFILTNSFVLLSALIVLVLQIRIIKKYNDTEKRISSFFENYKEMSKLNKSAILRNTDFMLSQTKRIIHLQKATDTHIEESLSLFYKKFKDDLISNNFAKGKKNSQVIEMINKEKETSNFRLK</sequence>
<reference evidence="2" key="1">
    <citation type="submission" date="2022-05" db="EMBL/GenBank/DDBJ databases">
        <authorList>
            <person name="Park J.-S."/>
        </authorList>
    </citation>
    <scope>NUCLEOTIDE SEQUENCE</scope>
    <source>
        <strain evidence="2">2012CJ34-3</strain>
    </source>
</reference>